<evidence type="ECO:0000256" key="1">
    <source>
        <dbReference type="SAM" id="Coils"/>
    </source>
</evidence>
<keyword evidence="4" id="KW-1185">Reference proteome</keyword>
<proteinExistence type="predicted"/>
<accession>A0AAD5L455</accession>
<organism evidence="3 4">
    <name type="scientific">Pythium insidiosum</name>
    <name type="common">Pythiosis disease agent</name>
    <dbReference type="NCBI Taxonomy" id="114742"/>
    <lineage>
        <taxon>Eukaryota</taxon>
        <taxon>Sar</taxon>
        <taxon>Stramenopiles</taxon>
        <taxon>Oomycota</taxon>
        <taxon>Peronosporomycetes</taxon>
        <taxon>Pythiales</taxon>
        <taxon>Pythiaceae</taxon>
        <taxon>Pythium</taxon>
    </lineage>
</organism>
<feature type="coiled-coil region" evidence="1">
    <location>
        <begin position="16"/>
        <end position="47"/>
    </location>
</feature>
<feature type="region of interest" description="Disordered" evidence="2">
    <location>
        <begin position="84"/>
        <end position="119"/>
    </location>
</feature>
<protein>
    <submittedName>
        <fullName evidence="3">Uncharacterized protein</fullName>
    </submittedName>
</protein>
<reference evidence="3" key="1">
    <citation type="submission" date="2021-12" db="EMBL/GenBank/DDBJ databases">
        <title>Prjna785345.</title>
        <authorList>
            <person name="Rujirawat T."/>
            <person name="Krajaejun T."/>
        </authorList>
    </citation>
    <scope>NUCLEOTIDE SEQUENCE</scope>
    <source>
        <strain evidence="3">Pi057C3</strain>
    </source>
</reference>
<evidence type="ECO:0000313" key="3">
    <source>
        <dbReference type="EMBL" id="KAJ0388807.1"/>
    </source>
</evidence>
<dbReference type="EMBL" id="JAKCXM010006364">
    <property type="protein sequence ID" value="KAJ0388807.1"/>
    <property type="molecule type" value="Genomic_DNA"/>
</dbReference>
<dbReference type="Proteomes" id="UP001209570">
    <property type="component" value="Unassembled WGS sequence"/>
</dbReference>
<evidence type="ECO:0000256" key="2">
    <source>
        <dbReference type="SAM" id="MobiDB-lite"/>
    </source>
</evidence>
<comment type="caution">
    <text evidence="3">The sequence shown here is derived from an EMBL/GenBank/DDBJ whole genome shotgun (WGS) entry which is preliminary data.</text>
</comment>
<keyword evidence="1" id="KW-0175">Coiled coil</keyword>
<sequence>MLIDRVPSSSSVNALKARLNQDSAGAAEQLEDMVRQIEEGKRDQQYENERALILTHFLRTISSEMFNVSDNATLLQEFDLERPHLEDDSTATPMPGDAMDSFLSPELLQKKRDLRKKSR</sequence>
<gene>
    <name evidence="3" type="ORF">P43SY_011974</name>
</gene>
<name>A0AAD5L455_PYTIN</name>
<evidence type="ECO:0000313" key="4">
    <source>
        <dbReference type="Proteomes" id="UP001209570"/>
    </source>
</evidence>
<dbReference type="AlphaFoldDB" id="A0AAD5L455"/>